<sequence>MLENPFVGLDKGAMIDDVSVGEVLAEVMVTTLHRASSELDKPKDVPRHRWKVVVSNNEEEDVLVVTGTMAKGSSTSHRGQMVYHYHKDRMTRLDHCTITPKATSLWNVELTSVCMMLNDQLLSKEFS</sequence>
<keyword evidence="2" id="KW-1185">Reference proteome</keyword>
<dbReference type="Proteomes" id="UP001386955">
    <property type="component" value="Unassembled WGS sequence"/>
</dbReference>
<name>A0AAN9SD68_PSOTE</name>
<reference evidence="1 2" key="1">
    <citation type="submission" date="2024-01" db="EMBL/GenBank/DDBJ databases">
        <title>The genomes of 5 underutilized Papilionoideae crops provide insights into root nodulation and disease resistanc.</title>
        <authorList>
            <person name="Jiang F."/>
        </authorList>
    </citation>
    <scope>NUCLEOTIDE SEQUENCE [LARGE SCALE GENOMIC DNA]</scope>
    <source>
        <strain evidence="1">DUOXIRENSHENG_FW03</strain>
        <tissue evidence="1">Leaves</tissue>
    </source>
</reference>
<dbReference type="AlphaFoldDB" id="A0AAN9SD68"/>
<protein>
    <submittedName>
        <fullName evidence="1">Uncharacterized protein</fullName>
    </submittedName>
</protein>
<evidence type="ECO:0000313" key="1">
    <source>
        <dbReference type="EMBL" id="KAK7393526.1"/>
    </source>
</evidence>
<proteinExistence type="predicted"/>
<gene>
    <name evidence="1" type="ORF">VNO78_22084</name>
</gene>
<comment type="caution">
    <text evidence="1">The sequence shown here is derived from an EMBL/GenBank/DDBJ whole genome shotgun (WGS) entry which is preliminary data.</text>
</comment>
<evidence type="ECO:0000313" key="2">
    <source>
        <dbReference type="Proteomes" id="UP001386955"/>
    </source>
</evidence>
<accession>A0AAN9SD68</accession>
<organism evidence="1 2">
    <name type="scientific">Psophocarpus tetragonolobus</name>
    <name type="common">Winged bean</name>
    <name type="synonym">Dolichos tetragonolobus</name>
    <dbReference type="NCBI Taxonomy" id="3891"/>
    <lineage>
        <taxon>Eukaryota</taxon>
        <taxon>Viridiplantae</taxon>
        <taxon>Streptophyta</taxon>
        <taxon>Embryophyta</taxon>
        <taxon>Tracheophyta</taxon>
        <taxon>Spermatophyta</taxon>
        <taxon>Magnoliopsida</taxon>
        <taxon>eudicotyledons</taxon>
        <taxon>Gunneridae</taxon>
        <taxon>Pentapetalae</taxon>
        <taxon>rosids</taxon>
        <taxon>fabids</taxon>
        <taxon>Fabales</taxon>
        <taxon>Fabaceae</taxon>
        <taxon>Papilionoideae</taxon>
        <taxon>50 kb inversion clade</taxon>
        <taxon>NPAAA clade</taxon>
        <taxon>indigoferoid/millettioid clade</taxon>
        <taxon>Phaseoleae</taxon>
        <taxon>Psophocarpus</taxon>
    </lineage>
</organism>
<dbReference type="EMBL" id="JAYMYS010000005">
    <property type="protein sequence ID" value="KAK7393526.1"/>
    <property type="molecule type" value="Genomic_DNA"/>
</dbReference>